<feature type="transmembrane region" description="Helical" evidence="1">
    <location>
        <begin position="65"/>
        <end position="85"/>
    </location>
</feature>
<feature type="transmembrane region" description="Helical" evidence="1">
    <location>
        <begin position="138"/>
        <end position="155"/>
    </location>
</feature>
<organism evidence="2 3">
    <name type="scientific">Tenacibaculum soleae</name>
    <dbReference type="NCBI Taxonomy" id="447689"/>
    <lineage>
        <taxon>Bacteria</taxon>
        <taxon>Pseudomonadati</taxon>
        <taxon>Bacteroidota</taxon>
        <taxon>Flavobacteriia</taxon>
        <taxon>Flavobacteriales</taxon>
        <taxon>Flavobacteriaceae</taxon>
        <taxon>Tenacibaculum</taxon>
    </lineage>
</organism>
<accession>A0A1B9Y0Q9</accession>
<sequence>MQAIERIITDNNWITLVIVFAIILLALMKLLAPNKLFGYTLAFFTPGFFKKKVTNNTSFYTPFNLLLFLFSSVVIALFLILIINLTDTDYDVSFFNYLIIFSFSISYLSIKHFLNFFLSNTLGLSPIIKYFLVLKSEYLNSLCLLLLPIIIVYQYAFNSVIFLLMCFGILFIFRGFLILKNNKKIVLRKLFYFILYFCTLEIAPLLIVYKITTTT</sequence>
<dbReference type="STRING" id="447689.BA195_01320"/>
<gene>
    <name evidence="2" type="ORF">BA195_01320</name>
</gene>
<dbReference type="OrthoDB" id="1438590at2"/>
<protein>
    <recommendedName>
        <fullName evidence="4">DUF4271 domain-containing protein</fullName>
    </recommendedName>
</protein>
<keyword evidence="3" id="KW-1185">Reference proteome</keyword>
<evidence type="ECO:0008006" key="4">
    <source>
        <dbReference type="Google" id="ProtNLM"/>
    </source>
</evidence>
<dbReference type="Proteomes" id="UP000093186">
    <property type="component" value="Unassembled WGS sequence"/>
</dbReference>
<evidence type="ECO:0000256" key="1">
    <source>
        <dbReference type="SAM" id="Phobius"/>
    </source>
</evidence>
<dbReference type="EMBL" id="MAKX01000001">
    <property type="protein sequence ID" value="OCK43372.1"/>
    <property type="molecule type" value="Genomic_DNA"/>
</dbReference>
<feature type="transmembrane region" description="Helical" evidence="1">
    <location>
        <begin position="191"/>
        <end position="212"/>
    </location>
</feature>
<feature type="transmembrane region" description="Helical" evidence="1">
    <location>
        <begin position="12"/>
        <end position="30"/>
    </location>
</feature>
<dbReference type="AlphaFoldDB" id="A0A1B9Y0Q9"/>
<comment type="caution">
    <text evidence="2">The sequence shown here is derived from an EMBL/GenBank/DDBJ whole genome shotgun (WGS) entry which is preliminary data.</text>
</comment>
<name>A0A1B9Y0Q9_9FLAO</name>
<keyword evidence="1" id="KW-1133">Transmembrane helix</keyword>
<keyword evidence="1" id="KW-0812">Transmembrane</keyword>
<dbReference type="Pfam" id="PF14093">
    <property type="entry name" value="DUF4271"/>
    <property type="match status" value="1"/>
</dbReference>
<feature type="transmembrane region" description="Helical" evidence="1">
    <location>
        <begin position="161"/>
        <end position="179"/>
    </location>
</feature>
<dbReference type="RefSeq" id="WP_068701661.1">
    <property type="nucleotide sequence ID" value="NZ_JAUOSW010000001.1"/>
</dbReference>
<reference evidence="2 3" key="1">
    <citation type="submission" date="2016-06" db="EMBL/GenBank/DDBJ databases">
        <title>Draft Genome Sequence of Tenacibaculum soleae UCD-KL19.</title>
        <authorList>
            <person name="Eisen J.A."/>
            <person name="Coil D.A."/>
            <person name="Lujan K.M."/>
        </authorList>
    </citation>
    <scope>NUCLEOTIDE SEQUENCE [LARGE SCALE GENOMIC DNA]</scope>
    <source>
        <strain evidence="2 3">UCD-KL19</strain>
    </source>
</reference>
<keyword evidence="1" id="KW-0472">Membrane</keyword>
<evidence type="ECO:0000313" key="3">
    <source>
        <dbReference type="Proteomes" id="UP000093186"/>
    </source>
</evidence>
<feature type="transmembrane region" description="Helical" evidence="1">
    <location>
        <begin position="97"/>
        <end position="118"/>
    </location>
</feature>
<dbReference type="InterPro" id="IPR025367">
    <property type="entry name" value="DUF4271"/>
</dbReference>
<proteinExistence type="predicted"/>
<evidence type="ECO:0000313" key="2">
    <source>
        <dbReference type="EMBL" id="OCK43372.1"/>
    </source>
</evidence>